<feature type="compositionally biased region" description="Basic and acidic residues" evidence="1">
    <location>
        <begin position="320"/>
        <end position="337"/>
    </location>
</feature>
<protein>
    <submittedName>
        <fullName evidence="2">Uncharacterized protein</fullName>
    </submittedName>
</protein>
<proteinExistence type="predicted"/>
<evidence type="ECO:0000313" key="2">
    <source>
        <dbReference type="EMBL" id="KOC71213.1"/>
    </source>
</evidence>
<evidence type="ECO:0000313" key="3">
    <source>
        <dbReference type="Proteomes" id="UP000053825"/>
    </source>
</evidence>
<dbReference type="AlphaFoldDB" id="A0A0L7RK74"/>
<keyword evidence="3" id="KW-1185">Reference proteome</keyword>
<feature type="non-terminal residue" evidence="2">
    <location>
        <position position="1"/>
    </location>
</feature>
<dbReference type="STRING" id="597456.A0A0L7RK74"/>
<reference evidence="2 3" key="1">
    <citation type="submission" date="2015-07" db="EMBL/GenBank/DDBJ databases">
        <title>The genome of Habropoda laboriosa.</title>
        <authorList>
            <person name="Pan H."/>
            <person name="Kapheim K."/>
        </authorList>
    </citation>
    <scope>NUCLEOTIDE SEQUENCE [LARGE SCALE GENOMIC DNA]</scope>
    <source>
        <strain evidence="2">0110345459</strain>
    </source>
</reference>
<gene>
    <name evidence="2" type="ORF">WH47_06135</name>
</gene>
<evidence type="ECO:0000256" key="1">
    <source>
        <dbReference type="SAM" id="MobiDB-lite"/>
    </source>
</evidence>
<dbReference type="EMBL" id="KQ414576">
    <property type="protein sequence ID" value="KOC71213.1"/>
    <property type="molecule type" value="Genomic_DNA"/>
</dbReference>
<accession>A0A0L7RK74</accession>
<organism evidence="2 3">
    <name type="scientific">Habropoda laboriosa</name>
    <dbReference type="NCBI Taxonomy" id="597456"/>
    <lineage>
        <taxon>Eukaryota</taxon>
        <taxon>Metazoa</taxon>
        <taxon>Ecdysozoa</taxon>
        <taxon>Arthropoda</taxon>
        <taxon>Hexapoda</taxon>
        <taxon>Insecta</taxon>
        <taxon>Pterygota</taxon>
        <taxon>Neoptera</taxon>
        <taxon>Endopterygota</taxon>
        <taxon>Hymenoptera</taxon>
        <taxon>Apocrita</taxon>
        <taxon>Aculeata</taxon>
        <taxon>Apoidea</taxon>
        <taxon>Anthophila</taxon>
        <taxon>Apidae</taxon>
        <taxon>Habropoda</taxon>
    </lineage>
</organism>
<name>A0A0L7RK74_9HYME</name>
<dbReference type="Proteomes" id="UP000053825">
    <property type="component" value="Unassembled WGS sequence"/>
</dbReference>
<feature type="region of interest" description="Disordered" evidence="1">
    <location>
        <begin position="316"/>
        <end position="337"/>
    </location>
</feature>
<sequence length="369" mass="42121">FIGGKNFYGVSLHDFYVPELETVSETKAKLVQRRRDVTIRIKRNQQDMTNPDVSKFIPKEQYHRKKKNPALPLTQARQTQHYPGEILSSIYDGIPQNLDPRPVSELSLPSTSYSHLENNSVPFASSQAPYHPNEAIIRTRKHKETTLKSEGTKNKRKNYKGQYVNNNVKIRVVRPQLGDTSSIVKWDTSNKNVVSNPKKLQSNMTIKLIPKSGDDRKRIIIKDPSVSQLVEPSEDLQCLIKEAKSQVVYCIVCGLGVTSACWRMTRGVVLTTELSIGYGEERFARYLFLRCVRSRRFIAGRLARESDLCGKVSSPMSVSKDTRDIDIDNNKRRTPKEDVENAETSFVFFHTFPADRATFGEERSCEFTL</sequence>
<dbReference type="OrthoDB" id="78358at2759"/>